<protein>
    <submittedName>
        <fullName evidence="1">Uncharacterized protein</fullName>
    </submittedName>
</protein>
<gene>
    <name evidence="1" type="ORF">AVDCRST_MAG93-6745</name>
</gene>
<sequence>MIPKDGYGQADTPKPWLLYREPGASDWYARRGVALGWKSPKERWKSAMVNPYDTRNDHTPRGCCCIQGA</sequence>
<reference evidence="1" key="1">
    <citation type="submission" date="2020-02" db="EMBL/GenBank/DDBJ databases">
        <authorList>
            <person name="Meier V. D."/>
        </authorList>
    </citation>
    <scope>NUCLEOTIDE SEQUENCE</scope>
    <source>
        <strain evidence="1">AVDCRST_MAG93</strain>
    </source>
</reference>
<evidence type="ECO:0000313" key="1">
    <source>
        <dbReference type="EMBL" id="CAA9343040.1"/>
    </source>
</evidence>
<proteinExistence type="predicted"/>
<name>A0A6J4LVI6_9CHLR</name>
<organism evidence="1">
    <name type="scientific">uncultured Chloroflexia bacterium</name>
    <dbReference type="NCBI Taxonomy" id="1672391"/>
    <lineage>
        <taxon>Bacteria</taxon>
        <taxon>Bacillati</taxon>
        <taxon>Chloroflexota</taxon>
        <taxon>Chloroflexia</taxon>
        <taxon>environmental samples</taxon>
    </lineage>
</organism>
<dbReference type="EMBL" id="CADCTR010002275">
    <property type="protein sequence ID" value="CAA9343040.1"/>
    <property type="molecule type" value="Genomic_DNA"/>
</dbReference>
<dbReference type="AlphaFoldDB" id="A0A6J4LVI6"/>
<accession>A0A6J4LVI6</accession>